<organism>
    <name type="scientific">Ixodes scapularis</name>
    <name type="common">Black-legged tick</name>
    <name type="synonym">Deer tick</name>
    <dbReference type="NCBI Taxonomy" id="6945"/>
    <lineage>
        <taxon>Eukaryota</taxon>
        <taxon>Metazoa</taxon>
        <taxon>Ecdysozoa</taxon>
        <taxon>Arthropoda</taxon>
        <taxon>Chelicerata</taxon>
        <taxon>Arachnida</taxon>
        <taxon>Acari</taxon>
        <taxon>Parasitiformes</taxon>
        <taxon>Ixodida</taxon>
        <taxon>Ixodoidea</taxon>
        <taxon>Ixodidae</taxon>
        <taxon>Ixodinae</taxon>
        <taxon>Ixodes</taxon>
    </lineage>
</organism>
<dbReference type="AlphaFoldDB" id="B7PWD7"/>
<sequence>VCYSHSPSVIKIDFSAPLCILLGDLAHYDTDGRVRLGGRIKEMIKCLDNQVVPAELEELLLAYHGGIAEVSVVGLPDPVYGEAPAAFVVPKGDFAVINIKQTFLSPSEGTCAEHKHLYGGVFFVEALPKTDTGKVQKKALVDTW</sequence>
<dbReference type="EC" id="1.13.12.7" evidence="2"/>
<reference evidence="2 4" key="1">
    <citation type="submission" date="2008-03" db="EMBL/GenBank/DDBJ databases">
        <title>Annotation of Ixodes scapularis.</title>
        <authorList>
            <consortium name="Ixodes scapularis Genome Project Consortium"/>
            <person name="Caler E."/>
            <person name="Hannick L.I."/>
            <person name="Bidwell S."/>
            <person name="Joardar V."/>
            <person name="Thiagarajan M."/>
            <person name="Amedeo P."/>
            <person name="Galinsky K.J."/>
            <person name="Schobel S."/>
            <person name="Inman J."/>
            <person name="Hostetler J."/>
            <person name="Miller J."/>
            <person name="Hammond M."/>
            <person name="Megy K."/>
            <person name="Lawson D."/>
            <person name="Kodira C."/>
            <person name="Sutton G."/>
            <person name="Meyer J."/>
            <person name="Hill C.A."/>
            <person name="Birren B."/>
            <person name="Nene V."/>
            <person name="Collins F."/>
            <person name="Alarcon-Chaidez F."/>
            <person name="Wikel S."/>
            <person name="Strausberg R."/>
        </authorList>
    </citation>
    <scope>NUCLEOTIDE SEQUENCE [LARGE SCALE GENOMIC DNA]</scope>
    <source>
        <strain evidence="4">Wikel</strain>
        <strain evidence="2">Wikel colony</strain>
    </source>
</reference>
<dbReference type="PANTHER" id="PTHR24096">
    <property type="entry name" value="LONG-CHAIN-FATTY-ACID--COA LIGASE"/>
    <property type="match status" value="1"/>
</dbReference>
<dbReference type="VEuPathDB" id="VectorBase:ISCW007882"/>
<dbReference type="VEuPathDB" id="VectorBase:ISCI007882"/>
<dbReference type="STRING" id="6945.B7PWD7"/>
<dbReference type="HOGENOM" id="CLU_000022_17_6_1"/>
<dbReference type="InterPro" id="IPR025110">
    <property type="entry name" value="AMP-bd_C"/>
</dbReference>
<feature type="non-terminal residue" evidence="2">
    <location>
        <position position="144"/>
    </location>
</feature>
<dbReference type="InterPro" id="IPR045851">
    <property type="entry name" value="AMP-bd_C_sf"/>
</dbReference>
<dbReference type="EnsemblMetazoa" id="ISCW007882-RA">
    <property type="protein sequence ID" value="ISCW007882-PA"/>
    <property type="gene ID" value="ISCW007882"/>
</dbReference>
<keyword evidence="4" id="KW-1185">Reference proteome</keyword>
<dbReference type="GO" id="GO:0016491">
    <property type="term" value="F:oxidoreductase activity"/>
    <property type="evidence" value="ECO:0007669"/>
    <property type="project" value="UniProtKB-KW"/>
</dbReference>
<dbReference type="GO" id="GO:0016874">
    <property type="term" value="F:ligase activity"/>
    <property type="evidence" value="ECO:0007669"/>
    <property type="project" value="UniProtKB-KW"/>
</dbReference>
<dbReference type="Proteomes" id="UP000001555">
    <property type="component" value="Unassembled WGS sequence"/>
</dbReference>
<dbReference type="PaxDb" id="6945-B7PWD7"/>
<evidence type="ECO:0000313" key="2">
    <source>
        <dbReference type="EMBL" id="EEC10909.1"/>
    </source>
</evidence>
<reference evidence="3" key="2">
    <citation type="submission" date="2020-05" db="UniProtKB">
        <authorList>
            <consortium name="EnsemblMetazoa"/>
        </authorList>
    </citation>
    <scope>IDENTIFICATION</scope>
    <source>
        <strain evidence="3">wikel</strain>
    </source>
</reference>
<feature type="domain" description="AMP-binding enzyme C-terminal" evidence="1">
    <location>
        <begin position="57"/>
        <end position="134"/>
    </location>
</feature>
<dbReference type="VEuPathDB" id="VectorBase:ISCP_032484"/>
<gene>
    <name evidence="2" type="ORF">IscW_ISCW007882</name>
</gene>
<evidence type="ECO:0000259" key="1">
    <source>
        <dbReference type="Pfam" id="PF13193"/>
    </source>
</evidence>
<dbReference type="Gene3D" id="3.30.300.30">
    <property type="match status" value="1"/>
</dbReference>
<feature type="non-terminal residue" evidence="2">
    <location>
        <position position="1"/>
    </location>
</feature>
<keyword evidence="2" id="KW-0436">Ligase</keyword>
<dbReference type="EMBL" id="ABJB010863477">
    <property type="status" value="NOT_ANNOTATED_CDS"/>
    <property type="molecule type" value="Genomic_DNA"/>
</dbReference>
<proteinExistence type="predicted"/>
<keyword evidence="2" id="KW-0560">Oxidoreductase</keyword>
<dbReference type="SUPFAM" id="SSF56801">
    <property type="entry name" value="Acetyl-CoA synthetase-like"/>
    <property type="match status" value="1"/>
</dbReference>
<dbReference type="EMBL" id="DS807557">
    <property type="protein sequence ID" value="EEC10909.1"/>
    <property type="molecule type" value="Genomic_DNA"/>
</dbReference>
<evidence type="ECO:0000313" key="4">
    <source>
        <dbReference type="Proteomes" id="UP000001555"/>
    </source>
</evidence>
<dbReference type="Pfam" id="PF13193">
    <property type="entry name" value="AMP-binding_C"/>
    <property type="match status" value="1"/>
</dbReference>
<name>B7PWD7_IXOSC</name>
<accession>B7PWD7</accession>
<dbReference type="OrthoDB" id="10253869at2759"/>
<evidence type="ECO:0000313" key="3">
    <source>
        <dbReference type="EnsemblMetazoa" id="ISCW007882-PA"/>
    </source>
</evidence>
<protein>
    <submittedName>
        <fullName evidence="2 3">AMP dependent CoA ligase, putative</fullName>
        <ecNumber evidence="2">1.13.12.7</ecNumber>
    </submittedName>
</protein>
<dbReference type="PANTHER" id="PTHR24096:SF422">
    <property type="entry name" value="BCDNA.GH02901"/>
    <property type="match status" value="1"/>
</dbReference>